<proteinExistence type="predicted"/>
<reference evidence="2" key="1">
    <citation type="submission" date="2016-10" db="EMBL/GenBank/DDBJ databases">
        <authorList>
            <person name="Varghese N."/>
            <person name="Submissions S."/>
        </authorList>
    </citation>
    <scope>NUCLEOTIDE SEQUENCE [LARGE SCALE GENOMIC DNA]</scope>
    <source>
        <strain evidence="2">CGMCC 4.2126</strain>
    </source>
</reference>
<gene>
    <name evidence="1" type="ORF">SAMN05216275_10524</name>
</gene>
<organism evidence="1 2">
    <name type="scientific">Streptosporangium canum</name>
    <dbReference type="NCBI Taxonomy" id="324952"/>
    <lineage>
        <taxon>Bacteria</taxon>
        <taxon>Bacillati</taxon>
        <taxon>Actinomycetota</taxon>
        <taxon>Actinomycetes</taxon>
        <taxon>Streptosporangiales</taxon>
        <taxon>Streptosporangiaceae</taxon>
        <taxon>Streptosporangium</taxon>
    </lineage>
</organism>
<protein>
    <submittedName>
        <fullName evidence="1">Uncharacterized protein</fullName>
    </submittedName>
</protein>
<dbReference type="AlphaFoldDB" id="A0A1I3L625"/>
<evidence type="ECO:0000313" key="2">
    <source>
        <dbReference type="Proteomes" id="UP000199111"/>
    </source>
</evidence>
<accession>A0A1I3L625</accession>
<keyword evidence="2" id="KW-1185">Reference proteome</keyword>
<evidence type="ECO:0000313" key="1">
    <source>
        <dbReference type="EMBL" id="SFI80108.1"/>
    </source>
</evidence>
<name>A0A1I3L625_9ACTN</name>
<dbReference type="GeneID" id="96297563"/>
<dbReference type="Proteomes" id="UP000199111">
    <property type="component" value="Unassembled WGS sequence"/>
</dbReference>
<sequence>MTDGGFPTEIYFVTGIRARGQLFGSTGPLKLSIQGSFRGGCAKGVKVWKLDPPGWRDVTNQFLTEEGYKAW</sequence>
<dbReference type="RefSeq" id="WP_093886515.1">
    <property type="nucleotide sequence ID" value="NZ_FOQY01000005.1"/>
</dbReference>
<dbReference type="EMBL" id="FOQY01000005">
    <property type="protein sequence ID" value="SFI80108.1"/>
    <property type="molecule type" value="Genomic_DNA"/>
</dbReference>